<feature type="transmembrane region" description="Helical" evidence="14">
    <location>
        <begin position="387"/>
        <end position="410"/>
    </location>
</feature>
<dbReference type="PROSITE" id="PS00107">
    <property type="entry name" value="PROTEIN_KINASE_ATP"/>
    <property type="match status" value="1"/>
</dbReference>
<feature type="transmembrane region" description="Helical" evidence="14">
    <location>
        <begin position="333"/>
        <end position="350"/>
    </location>
</feature>
<keyword evidence="10 14" id="KW-1133">Transmembrane helix</keyword>
<protein>
    <recommendedName>
        <fullName evidence="2">non-specific serine/threonine protein kinase</fullName>
        <ecNumber evidence="2">2.7.11.1</ecNumber>
    </recommendedName>
</protein>
<keyword evidence="9 12" id="KW-0067">ATP-binding</keyword>
<sequence length="600" mass="64170">MEGTPFGRYRLVEVLGRGGMGEVWRGFDTVTERTVAVKVLPAHLAGDEGFQQRFLREAKAAASLNEPHVVPIYDFGEINDRLFVAMRLVDGHDLQTLLADGPLAPDRAVAIIEQVASALQAAHGIGLVHRDVKPSNVLVGEDDFAYLIDFGIARLAGETGLTSTGMTLGTWPYMAPERFRTGTADARSDVYALTCVLHQALTGQQPFPGESLEQIATGHMFDPPPRPSAIRGSVPAALDDVIATGMAKDPDERYATARELAQAARRAALPATVSHATIAAAGAATLAAPAPELNYVPTQVAPASAVLDGAPSERPDQVQELDEQRAETRRSRWAISSFILGLIGGIGVGFGPPGWVFYAFTAVALAGVAFGVVALANIRQTHQRGRWLAVSGAAFGAIWLLFAVFVGLTVSPGLPSGHSDSYKTGYHDGSDPTFLDELINEGGMSPEKICRDSLDARQDVKLGGDPKIDSGDYMQGCLDGIRDARRPAAGHSTSAAPSTHTSHPANEADRRPVPAQPAPPDPDVVFVQRLIDAGLTIKDRAGVIQMGHNVCDYLGDHSKQQTIDDMYRDQEERWDKPSKEKVAAMVESSIAVYCPQYSGR</sequence>
<evidence type="ECO:0000256" key="13">
    <source>
        <dbReference type="SAM" id="MobiDB-lite"/>
    </source>
</evidence>
<evidence type="ECO:0000256" key="3">
    <source>
        <dbReference type="ARBA" id="ARBA00022475"/>
    </source>
</evidence>
<evidence type="ECO:0000256" key="7">
    <source>
        <dbReference type="ARBA" id="ARBA00022741"/>
    </source>
</evidence>
<feature type="region of interest" description="Disordered" evidence="13">
    <location>
        <begin position="486"/>
        <end position="522"/>
    </location>
</feature>
<feature type="domain" description="Protein kinase" evidence="15">
    <location>
        <begin position="9"/>
        <end position="278"/>
    </location>
</feature>
<evidence type="ECO:0000256" key="8">
    <source>
        <dbReference type="ARBA" id="ARBA00022777"/>
    </source>
</evidence>
<keyword evidence="8" id="KW-0418">Kinase</keyword>
<dbReference type="InterPro" id="IPR017441">
    <property type="entry name" value="Protein_kinase_ATP_BS"/>
</dbReference>
<accession>A0A7I9Y6L6</accession>
<dbReference type="PANTHER" id="PTHR43289:SF6">
    <property type="entry name" value="SERINE_THREONINE-PROTEIN KINASE NEKL-3"/>
    <property type="match status" value="1"/>
</dbReference>
<comment type="subcellular location">
    <subcellularLocation>
        <location evidence="1">Cell membrane</location>
        <topology evidence="1">Single-pass membrane protein</topology>
    </subcellularLocation>
</comment>
<feature type="compositionally biased region" description="Low complexity" evidence="13">
    <location>
        <begin position="487"/>
        <end position="505"/>
    </location>
</feature>
<dbReference type="PROSITE" id="PS00108">
    <property type="entry name" value="PROTEIN_KINASE_ST"/>
    <property type="match status" value="1"/>
</dbReference>
<gene>
    <name evidence="16" type="ORF">MALGJ_10050</name>
</gene>
<comment type="caution">
    <text evidence="16">The sequence shown here is derived from an EMBL/GenBank/DDBJ whole genome shotgun (WGS) entry which is preliminary data.</text>
</comment>
<feature type="transmembrane region" description="Helical" evidence="14">
    <location>
        <begin position="356"/>
        <end position="375"/>
    </location>
</feature>
<proteinExistence type="predicted"/>
<evidence type="ECO:0000256" key="12">
    <source>
        <dbReference type="PROSITE-ProRule" id="PRU10141"/>
    </source>
</evidence>
<dbReference type="EC" id="2.7.11.1" evidence="2"/>
<dbReference type="Pfam" id="PF05305">
    <property type="entry name" value="DUF732"/>
    <property type="match status" value="1"/>
</dbReference>
<evidence type="ECO:0000256" key="11">
    <source>
        <dbReference type="ARBA" id="ARBA00023136"/>
    </source>
</evidence>
<dbReference type="GO" id="GO:0080090">
    <property type="term" value="P:regulation of primary metabolic process"/>
    <property type="evidence" value="ECO:0007669"/>
    <property type="project" value="UniProtKB-ARBA"/>
</dbReference>
<evidence type="ECO:0000256" key="2">
    <source>
        <dbReference type="ARBA" id="ARBA00012513"/>
    </source>
</evidence>
<keyword evidence="5" id="KW-0808">Transferase</keyword>
<dbReference type="InterPro" id="IPR007969">
    <property type="entry name" value="DUF732"/>
</dbReference>
<dbReference type="InterPro" id="IPR011009">
    <property type="entry name" value="Kinase-like_dom_sf"/>
</dbReference>
<evidence type="ECO:0000256" key="4">
    <source>
        <dbReference type="ARBA" id="ARBA00022527"/>
    </source>
</evidence>
<evidence type="ECO:0000259" key="15">
    <source>
        <dbReference type="PROSITE" id="PS50011"/>
    </source>
</evidence>
<organism evidence="16 17">
    <name type="scientific">Mycolicibacter algericus</name>
    <name type="common">Mycobacterium algericum</name>
    <dbReference type="NCBI Taxonomy" id="1288388"/>
    <lineage>
        <taxon>Bacteria</taxon>
        <taxon>Bacillati</taxon>
        <taxon>Actinomycetota</taxon>
        <taxon>Actinomycetes</taxon>
        <taxon>Mycobacteriales</taxon>
        <taxon>Mycobacteriaceae</taxon>
        <taxon>Mycolicibacter</taxon>
    </lineage>
</organism>
<evidence type="ECO:0000313" key="16">
    <source>
        <dbReference type="EMBL" id="GFG84329.1"/>
    </source>
</evidence>
<keyword evidence="11 14" id="KW-0472">Membrane</keyword>
<dbReference type="PROSITE" id="PS50011">
    <property type="entry name" value="PROTEIN_KINASE_DOM"/>
    <property type="match status" value="1"/>
</dbReference>
<evidence type="ECO:0000256" key="5">
    <source>
        <dbReference type="ARBA" id="ARBA00022679"/>
    </source>
</evidence>
<evidence type="ECO:0000313" key="17">
    <source>
        <dbReference type="Proteomes" id="UP000465305"/>
    </source>
</evidence>
<dbReference type="PANTHER" id="PTHR43289">
    <property type="entry name" value="MITOGEN-ACTIVATED PROTEIN KINASE KINASE KINASE 20-RELATED"/>
    <property type="match status" value="1"/>
</dbReference>
<dbReference type="GO" id="GO:0005524">
    <property type="term" value="F:ATP binding"/>
    <property type="evidence" value="ECO:0007669"/>
    <property type="project" value="UniProtKB-UniRule"/>
</dbReference>
<evidence type="ECO:0000256" key="6">
    <source>
        <dbReference type="ARBA" id="ARBA00022692"/>
    </source>
</evidence>
<name>A0A7I9Y6L6_MYCAL</name>
<keyword evidence="7 12" id="KW-0547">Nucleotide-binding</keyword>
<dbReference type="GO" id="GO:0005886">
    <property type="term" value="C:plasma membrane"/>
    <property type="evidence" value="ECO:0007669"/>
    <property type="project" value="UniProtKB-SubCell"/>
</dbReference>
<dbReference type="InterPro" id="IPR008271">
    <property type="entry name" value="Ser/Thr_kinase_AS"/>
</dbReference>
<keyword evidence="4" id="KW-0723">Serine/threonine-protein kinase</keyword>
<dbReference type="EMBL" id="BLKY01000001">
    <property type="protein sequence ID" value="GFG84329.1"/>
    <property type="molecule type" value="Genomic_DNA"/>
</dbReference>
<dbReference type="AlphaFoldDB" id="A0A7I9Y6L6"/>
<keyword evidence="3" id="KW-1003">Cell membrane</keyword>
<dbReference type="Proteomes" id="UP000465305">
    <property type="component" value="Unassembled WGS sequence"/>
</dbReference>
<dbReference type="SMART" id="SM00220">
    <property type="entry name" value="S_TKc"/>
    <property type="match status" value="1"/>
</dbReference>
<dbReference type="InterPro" id="IPR000719">
    <property type="entry name" value="Prot_kinase_dom"/>
</dbReference>
<evidence type="ECO:0000256" key="14">
    <source>
        <dbReference type="SAM" id="Phobius"/>
    </source>
</evidence>
<dbReference type="Pfam" id="PF00069">
    <property type="entry name" value="Pkinase"/>
    <property type="match status" value="1"/>
</dbReference>
<dbReference type="SUPFAM" id="SSF56112">
    <property type="entry name" value="Protein kinase-like (PK-like)"/>
    <property type="match status" value="1"/>
</dbReference>
<evidence type="ECO:0000256" key="10">
    <source>
        <dbReference type="ARBA" id="ARBA00022989"/>
    </source>
</evidence>
<evidence type="ECO:0000256" key="9">
    <source>
        <dbReference type="ARBA" id="ARBA00022840"/>
    </source>
</evidence>
<dbReference type="RefSeq" id="WP_083039576.1">
    <property type="nucleotide sequence ID" value="NZ_BLKY01000001.1"/>
</dbReference>
<keyword evidence="6 14" id="KW-0812">Transmembrane</keyword>
<feature type="binding site" evidence="12">
    <location>
        <position position="38"/>
    </location>
    <ligand>
        <name>ATP</name>
        <dbReference type="ChEBI" id="CHEBI:30616"/>
    </ligand>
</feature>
<dbReference type="GO" id="GO:0004674">
    <property type="term" value="F:protein serine/threonine kinase activity"/>
    <property type="evidence" value="ECO:0007669"/>
    <property type="project" value="UniProtKB-KW"/>
</dbReference>
<evidence type="ECO:0000256" key="1">
    <source>
        <dbReference type="ARBA" id="ARBA00004162"/>
    </source>
</evidence>
<reference evidence="16 17" key="1">
    <citation type="journal article" date="2019" name="Emerg. Microbes Infect.">
        <title>Comprehensive subspecies identification of 175 nontuberculous mycobacteria species based on 7547 genomic profiles.</title>
        <authorList>
            <person name="Matsumoto Y."/>
            <person name="Kinjo T."/>
            <person name="Motooka D."/>
            <person name="Nabeya D."/>
            <person name="Jung N."/>
            <person name="Uechi K."/>
            <person name="Horii T."/>
            <person name="Iida T."/>
            <person name="Fujita J."/>
            <person name="Nakamura S."/>
        </authorList>
    </citation>
    <scope>NUCLEOTIDE SEQUENCE [LARGE SCALE GENOMIC DNA]</scope>
    <source>
        <strain evidence="16 17">JCM 30723</strain>
    </source>
</reference>
<dbReference type="Gene3D" id="1.10.510.10">
    <property type="entry name" value="Transferase(Phosphotransferase) domain 1"/>
    <property type="match status" value="1"/>
</dbReference>
<dbReference type="CDD" id="cd14014">
    <property type="entry name" value="STKc_PknB_like"/>
    <property type="match status" value="1"/>
</dbReference>
<dbReference type="FunFam" id="1.10.510.10:FF:000021">
    <property type="entry name" value="Serine/threonine protein kinase"/>
    <property type="match status" value="1"/>
</dbReference>
<dbReference type="Gene3D" id="3.30.200.20">
    <property type="entry name" value="Phosphorylase Kinase, domain 1"/>
    <property type="match status" value="1"/>
</dbReference>